<dbReference type="EMBL" id="CP080627">
    <property type="protein sequence ID" value="UYV19473.1"/>
    <property type="molecule type" value="Genomic_DNA"/>
</dbReference>
<sequence length="120" mass="13533">MTLLLVAHEQAPSVWQSVWQASVGGRLGSALPRLVAHRPELTVPPTTEGILLHSHSLTRQRWARHSNRQQKAMRLDGVTGELTLHGRLEAWWPWLWLGQYTHVGKNTSFGVGQHHLSVLD</sequence>
<dbReference type="Gene3D" id="3.30.70.1900">
    <property type="match status" value="1"/>
</dbReference>
<protein>
    <submittedName>
        <fullName evidence="2">CRISPR system precrRNA processing endoribonuclease RAMP protein Cas6</fullName>
    </submittedName>
</protein>
<evidence type="ECO:0000259" key="1">
    <source>
        <dbReference type="Pfam" id="PF10040"/>
    </source>
</evidence>
<dbReference type="RefSeq" id="WP_264430072.1">
    <property type="nucleotide sequence ID" value="NZ_CP080627.1"/>
</dbReference>
<accession>A0ABY6JQM2</accession>
<keyword evidence="3" id="KW-1185">Reference proteome</keyword>
<dbReference type="Proteomes" id="UP001163082">
    <property type="component" value="Chromosome"/>
</dbReference>
<proteinExistence type="predicted"/>
<dbReference type="Pfam" id="PF10040">
    <property type="entry name" value="CRISPR_Cas6"/>
    <property type="match status" value="1"/>
</dbReference>
<organism evidence="2 3">
    <name type="scientific">Halomonas qaidamensis</name>
    <dbReference type="NCBI Taxonomy" id="2866211"/>
    <lineage>
        <taxon>Bacteria</taxon>
        <taxon>Pseudomonadati</taxon>
        <taxon>Pseudomonadota</taxon>
        <taxon>Gammaproteobacteria</taxon>
        <taxon>Oceanospirillales</taxon>
        <taxon>Halomonadaceae</taxon>
        <taxon>Halomonas</taxon>
    </lineage>
</organism>
<gene>
    <name evidence="2" type="primary">cas6</name>
    <name evidence="2" type="ORF">K1Y77_01985</name>
</gene>
<evidence type="ECO:0000313" key="2">
    <source>
        <dbReference type="EMBL" id="UYV19473.1"/>
    </source>
</evidence>
<evidence type="ECO:0000313" key="3">
    <source>
        <dbReference type="Proteomes" id="UP001163082"/>
    </source>
</evidence>
<reference evidence="2 3" key="1">
    <citation type="journal article" date="2022" name="Antonie Van Leeuwenhoek">
        <title>Whole genome sequencing of the halophilic Halomonas qaidamensis XH36, a novel species strain with high ectoine production.</title>
        <authorList>
            <person name="Zhang T."/>
            <person name="Cui T."/>
            <person name="Cao Y."/>
            <person name="Li Y."/>
            <person name="Li F."/>
            <person name="Zhu D."/>
            <person name="Xing J."/>
        </authorList>
    </citation>
    <scope>NUCLEOTIDE SEQUENCE [LARGE SCALE GENOMIC DNA]</scope>
    <source>
        <strain evidence="2 3">XH36</strain>
    </source>
</reference>
<name>A0ABY6JQM2_9GAMM</name>
<dbReference type="InterPro" id="IPR019267">
    <property type="entry name" value="CRISPR-assoc_Cas6_C"/>
</dbReference>
<feature type="domain" description="CRISPR-associated protein Cas6 C-terminal" evidence="1">
    <location>
        <begin position="60"/>
        <end position="113"/>
    </location>
</feature>